<proteinExistence type="predicted"/>
<sequence length="254" mass="28348">MPTPFPFPILMKHLLRLTFLLVLVGLTGCASLYFPPPPHAPMLTHQGEFYGAVSTNQHTNYALQGAYGLTNHLAVAGTFSSLHRKKSDRTEDIDFAEASLGYFTRLPDKRVLEVYVGGGGGATQRIERNDEQLTTRKLNGSLSKVFAQVNYARKKRDNIHLFNRDFPLTYGAALRMSYMQLNNFRIDGLAAPGESNVFFEPITFTRTQIAGPVQLQIISGQIFGFRNNKYLKAANSVFQVGIVINLDKNTTLDE</sequence>
<reference evidence="2" key="1">
    <citation type="journal article" date="2019" name="Int. J. Syst. Evol. Microbiol.">
        <title>The Global Catalogue of Microorganisms (GCM) 10K type strain sequencing project: providing services to taxonomists for standard genome sequencing and annotation.</title>
        <authorList>
            <consortium name="The Broad Institute Genomics Platform"/>
            <consortium name="The Broad Institute Genome Sequencing Center for Infectious Disease"/>
            <person name="Wu L."/>
            <person name="Ma J."/>
        </authorList>
    </citation>
    <scope>NUCLEOTIDE SEQUENCE [LARGE SCALE GENOMIC DNA]</scope>
    <source>
        <strain evidence="2">CGMCC 1.14966</strain>
    </source>
</reference>
<dbReference type="EMBL" id="BMGY01000048">
    <property type="protein sequence ID" value="GGH90018.1"/>
    <property type="molecule type" value="Genomic_DNA"/>
</dbReference>
<protein>
    <recommendedName>
        <fullName evidence="3">DUF2490 domain-containing protein</fullName>
    </recommendedName>
</protein>
<dbReference type="Gene3D" id="2.40.160.20">
    <property type="match status" value="1"/>
</dbReference>
<evidence type="ECO:0008006" key="3">
    <source>
        <dbReference type="Google" id="ProtNLM"/>
    </source>
</evidence>
<gene>
    <name evidence="1" type="ORF">GCM10011495_34940</name>
</gene>
<organism evidence="1 2">
    <name type="scientific">Hymenobacter frigidus</name>
    <dbReference type="NCBI Taxonomy" id="1524095"/>
    <lineage>
        <taxon>Bacteria</taxon>
        <taxon>Pseudomonadati</taxon>
        <taxon>Bacteroidota</taxon>
        <taxon>Cytophagia</taxon>
        <taxon>Cytophagales</taxon>
        <taxon>Hymenobacteraceae</taxon>
        <taxon>Hymenobacter</taxon>
    </lineage>
</organism>
<accession>A0ABQ2AG03</accession>
<comment type="caution">
    <text evidence="1">The sequence shown here is derived from an EMBL/GenBank/DDBJ whole genome shotgun (WGS) entry which is preliminary data.</text>
</comment>
<evidence type="ECO:0000313" key="1">
    <source>
        <dbReference type="EMBL" id="GGH90018.1"/>
    </source>
</evidence>
<keyword evidence="2" id="KW-1185">Reference proteome</keyword>
<name>A0ABQ2AG03_9BACT</name>
<dbReference type="Proteomes" id="UP000637774">
    <property type="component" value="Unassembled WGS sequence"/>
</dbReference>
<evidence type="ECO:0000313" key="2">
    <source>
        <dbReference type="Proteomes" id="UP000637774"/>
    </source>
</evidence>